<proteinExistence type="predicted"/>
<protein>
    <submittedName>
        <fullName evidence="2">Uncharacterized protein</fullName>
    </submittedName>
</protein>
<evidence type="ECO:0000256" key="1">
    <source>
        <dbReference type="SAM" id="MobiDB-lite"/>
    </source>
</evidence>
<feature type="region of interest" description="Disordered" evidence="1">
    <location>
        <begin position="77"/>
        <end position="104"/>
    </location>
</feature>
<feature type="compositionally biased region" description="Polar residues" evidence="1">
    <location>
        <begin position="94"/>
        <end position="104"/>
    </location>
</feature>
<keyword evidence="3" id="KW-1185">Reference proteome</keyword>
<dbReference type="EMBL" id="JASCZI010154254">
    <property type="protein sequence ID" value="MED6177928.1"/>
    <property type="molecule type" value="Genomic_DNA"/>
</dbReference>
<reference evidence="2 3" key="1">
    <citation type="journal article" date="2023" name="Plants (Basel)">
        <title>Bridging the Gap: Combining Genomics and Transcriptomics Approaches to Understand Stylosanthes scabra, an Orphan Legume from the Brazilian Caatinga.</title>
        <authorList>
            <person name="Ferreira-Neto J.R.C."/>
            <person name="da Silva M.D."/>
            <person name="Binneck E."/>
            <person name="de Melo N.F."/>
            <person name="da Silva R.H."/>
            <person name="de Melo A.L.T.M."/>
            <person name="Pandolfi V."/>
            <person name="Bustamante F.O."/>
            <person name="Brasileiro-Vidal A.C."/>
            <person name="Benko-Iseppon A.M."/>
        </authorList>
    </citation>
    <scope>NUCLEOTIDE SEQUENCE [LARGE SCALE GENOMIC DNA]</scope>
    <source>
        <tissue evidence="2">Leaves</tissue>
    </source>
</reference>
<gene>
    <name evidence="2" type="ORF">PIB30_102771</name>
</gene>
<accession>A0ABU6VZ24</accession>
<evidence type="ECO:0000313" key="3">
    <source>
        <dbReference type="Proteomes" id="UP001341840"/>
    </source>
</evidence>
<sequence length="154" mass="17673">MEEARWEIRMTTNNGEWKEGRWLYKDVVKYGIDVSAGLTLMDDNTQFLFRDSKVLVDSSFGPTIQARINVVVEDQNKEEETPRVSGSLEEKGLTNRNASDNNQAMSKGLTQMQIEFRKIRGTNNGPRSITLQDHRETLEVAEEIRLALRMGCYN</sequence>
<comment type="caution">
    <text evidence="2">The sequence shown here is derived from an EMBL/GenBank/DDBJ whole genome shotgun (WGS) entry which is preliminary data.</text>
</comment>
<organism evidence="2 3">
    <name type="scientific">Stylosanthes scabra</name>
    <dbReference type="NCBI Taxonomy" id="79078"/>
    <lineage>
        <taxon>Eukaryota</taxon>
        <taxon>Viridiplantae</taxon>
        <taxon>Streptophyta</taxon>
        <taxon>Embryophyta</taxon>
        <taxon>Tracheophyta</taxon>
        <taxon>Spermatophyta</taxon>
        <taxon>Magnoliopsida</taxon>
        <taxon>eudicotyledons</taxon>
        <taxon>Gunneridae</taxon>
        <taxon>Pentapetalae</taxon>
        <taxon>rosids</taxon>
        <taxon>fabids</taxon>
        <taxon>Fabales</taxon>
        <taxon>Fabaceae</taxon>
        <taxon>Papilionoideae</taxon>
        <taxon>50 kb inversion clade</taxon>
        <taxon>dalbergioids sensu lato</taxon>
        <taxon>Dalbergieae</taxon>
        <taxon>Pterocarpus clade</taxon>
        <taxon>Stylosanthes</taxon>
    </lineage>
</organism>
<name>A0ABU6VZ24_9FABA</name>
<dbReference type="Proteomes" id="UP001341840">
    <property type="component" value="Unassembled WGS sequence"/>
</dbReference>
<feature type="compositionally biased region" description="Basic and acidic residues" evidence="1">
    <location>
        <begin position="77"/>
        <end position="93"/>
    </location>
</feature>
<evidence type="ECO:0000313" key="2">
    <source>
        <dbReference type="EMBL" id="MED6177928.1"/>
    </source>
</evidence>